<proteinExistence type="predicted"/>
<evidence type="ECO:0000313" key="1">
    <source>
        <dbReference type="EMBL" id="MPN37102.1"/>
    </source>
</evidence>
<sequence length="124" mass="14117">MLFRNQRGALVDGFAHAVEDASQHVRSDVELDGFAQKTRLRGADLQALRTFEKLQQRLVLIDFQHAASADASVGLLNFYQFVVFNARNLLNQHQRAYDFLNGAIFFTHAARLLPSERESARWSP</sequence>
<name>A0A645HFE1_9ZZZZ</name>
<dbReference type="AlphaFoldDB" id="A0A645HFE1"/>
<dbReference type="EMBL" id="VSSQ01091581">
    <property type="protein sequence ID" value="MPN37102.1"/>
    <property type="molecule type" value="Genomic_DNA"/>
</dbReference>
<comment type="caution">
    <text evidence="1">The sequence shown here is derived from an EMBL/GenBank/DDBJ whole genome shotgun (WGS) entry which is preliminary data.</text>
</comment>
<accession>A0A645HFE1</accession>
<gene>
    <name evidence="1" type="ORF">SDC9_184618</name>
</gene>
<reference evidence="1" key="1">
    <citation type="submission" date="2019-08" db="EMBL/GenBank/DDBJ databases">
        <authorList>
            <person name="Kucharzyk K."/>
            <person name="Murdoch R.W."/>
            <person name="Higgins S."/>
            <person name="Loffler F."/>
        </authorList>
    </citation>
    <scope>NUCLEOTIDE SEQUENCE</scope>
</reference>
<protein>
    <submittedName>
        <fullName evidence="1">Uncharacterized protein</fullName>
    </submittedName>
</protein>
<organism evidence="1">
    <name type="scientific">bioreactor metagenome</name>
    <dbReference type="NCBI Taxonomy" id="1076179"/>
    <lineage>
        <taxon>unclassified sequences</taxon>
        <taxon>metagenomes</taxon>
        <taxon>ecological metagenomes</taxon>
    </lineage>
</organism>